<feature type="domain" description="Phosphotransferase system enzyme I N-terminal" evidence="24">
    <location>
        <begin position="8"/>
        <end position="134"/>
    </location>
</feature>
<proteinExistence type="inferred from homology"/>
<evidence type="ECO:0000256" key="18">
    <source>
        <dbReference type="PIRSR" id="PIRSR000732-1"/>
    </source>
</evidence>
<reference evidence="25" key="1">
    <citation type="submission" date="2020-10" db="EMBL/GenBank/DDBJ databases">
        <authorList>
            <person name="Kadnikov V."/>
            <person name="Beletsky A.V."/>
            <person name="Mardanov A.V."/>
            <person name="Karnachuk O.V."/>
            <person name="Ravin N.V."/>
        </authorList>
    </citation>
    <scope>NUCLEOTIDE SEQUENCE</scope>
    <source>
        <strain evidence="25">Bu02</strain>
    </source>
</reference>
<dbReference type="SUPFAM" id="SSF52009">
    <property type="entry name" value="Phosphohistidine domain"/>
    <property type="match status" value="1"/>
</dbReference>
<comment type="subcellular location">
    <subcellularLocation>
        <location evidence="4 17">Cytoplasm</location>
    </subcellularLocation>
</comment>
<feature type="coiled-coil region" evidence="21">
    <location>
        <begin position="41"/>
        <end position="68"/>
    </location>
</feature>
<evidence type="ECO:0000256" key="6">
    <source>
        <dbReference type="ARBA" id="ARBA00012232"/>
    </source>
</evidence>
<evidence type="ECO:0000313" key="25">
    <source>
        <dbReference type="EMBL" id="QUL98181.1"/>
    </source>
</evidence>
<evidence type="ECO:0000259" key="22">
    <source>
        <dbReference type="Pfam" id="PF00391"/>
    </source>
</evidence>
<evidence type="ECO:0000256" key="5">
    <source>
        <dbReference type="ARBA" id="ARBA00007837"/>
    </source>
</evidence>
<dbReference type="PROSITE" id="PS00370">
    <property type="entry name" value="PEP_ENZYMES_PHOS_SITE"/>
    <property type="match status" value="1"/>
</dbReference>
<accession>A0AAT9LAT5</accession>
<gene>
    <name evidence="25" type="primary">ptsP</name>
    <name evidence="25" type="ORF">IMF26_09070</name>
</gene>
<dbReference type="GO" id="GO:0008965">
    <property type="term" value="F:phosphoenolpyruvate-protein phosphotransferase activity"/>
    <property type="evidence" value="ECO:0007669"/>
    <property type="project" value="UniProtKB-EC"/>
</dbReference>
<dbReference type="InterPro" id="IPR006318">
    <property type="entry name" value="PTS_EI-like"/>
</dbReference>
<comment type="cofactor">
    <cofactor evidence="2 17 20">
        <name>Mg(2+)</name>
        <dbReference type="ChEBI" id="CHEBI:18420"/>
    </cofactor>
</comment>
<dbReference type="InterPro" id="IPR024692">
    <property type="entry name" value="PTS_EI"/>
</dbReference>
<evidence type="ECO:0000259" key="23">
    <source>
        <dbReference type="Pfam" id="PF02896"/>
    </source>
</evidence>
<evidence type="ECO:0000256" key="8">
    <source>
        <dbReference type="ARBA" id="ARBA00022448"/>
    </source>
</evidence>
<dbReference type="InterPro" id="IPR015813">
    <property type="entry name" value="Pyrv/PenolPyrv_kinase-like_dom"/>
</dbReference>
<dbReference type="InterPro" id="IPR008279">
    <property type="entry name" value="PEP-util_enz_mobile_dom"/>
</dbReference>
<comment type="catalytic activity">
    <reaction evidence="1 17">
        <text>L-histidyl-[protein] + phosphoenolpyruvate = N(pros)-phospho-L-histidyl-[protein] + pyruvate</text>
        <dbReference type="Rhea" id="RHEA:23880"/>
        <dbReference type="Rhea" id="RHEA-COMP:9745"/>
        <dbReference type="Rhea" id="RHEA-COMP:9746"/>
        <dbReference type="ChEBI" id="CHEBI:15361"/>
        <dbReference type="ChEBI" id="CHEBI:29979"/>
        <dbReference type="ChEBI" id="CHEBI:58702"/>
        <dbReference type="ChEBI" id="CHEBI:64837"/>
        <dbReference type="EC" id="2.7.3.9"/>
    </reaction>
</comment>
<evidence type="ECO:0000256" key="16">
    <source>
        <dbReference type="ARBA" id="ARBA00033235"/>
    </source>
</evidence>
<dbReference type="Pfam" id="PF02896">
    <property type="entry name" value="PEP-utilizers_C"/>
    <property type="match status" value="1"/>
</dbReference>
<feature type="domain" description="PEP-utilising enzyme mobile" evidence="22">
    <location>
        <begin position="161"/>
        <end position="234"/>
    </location>
</feature>
<dbReference type="SUPFAM" id="SSF51621">
    <property type="entry name" value="Phosphoenolpyruvate/pyruvate domain"/>
    <property type="match status" value="1"/>
</dbReference>
<feature type="binding site" evidence="19">
    <location>
        <position position="341"/>
    </location>
    <ligand>
        <name>phosphoenolpyruvate</name>
        <dbReference type="ChEBI" id="CHEBI:58702"/>
    </ligand>
</feature>
<keyword evidence="14 17" id="KW-0418">Kinase</keyword>
<evidence type="ECO:0000256" key="1">
    <source>
        <dbReference type="ARBA" id="ARBA00000683"/>
    </source>
</evidence>
<evidence type="ECO:0000256" key="11">
    <source>
        <dbReference type="ARBA" id="ARBA00022679"/>
    </source>
</evidence>
<dbReference type="AlphaFoldDB" id="A0AAT9LAT5"/>
<keyword evidence="9 17" id="KW-0963">Cytoplasm</keyword>
<evidence type="ECO:0000256" key="17">
    <source>
        <dbReference type="PIRNR" id="PIRNR000732"/>
    </source>
</evidence>
<reference evidence="25" key="2">
    <citation type="journal article" date="2023" name="Biology">
        <title>Prokaryotic Life Associated with Coal-Fire Gas Vents Revealed by Metagenomics.</title>
        <authorList>
            <person name="Kadnikov V.V."/>
            <person name="Mardanov A.V."/>
            <person name="Beletsky A.V."/>
            <person name="Karnachuk O.V."/>
            <person name="Ravin N.V."/>
        </authorList>
    </citation>
    <scope>NUCLEOTIDE SEQUENCE</scope>
    <source>
        <strain evidence="25">Bu02</strain>
    </source>
</reference>
<feature type="binding site" evidence="19">
    <location>
        <begin position="462"/>
        <end position="463"/>
    </location>
    <ligand>
        <name>phosphoenolpyruvate</name>
        <dbReference type="ChEBI" id="CHEBI:58702"/>
    </ligand>
</feature>
<keyword evidence="10 17" id="KW-0762">Sugar transport</keyword>
<evidence type="ECO:0000256" key="15">
    <source>
        <dbReference type="ARBA" id="ARBA00022842"/>
    </source>
</evidence>
<dbReference type="EMBL" id="CP062796">
    <property type="protein sequence ID" value="QUL98181.1"/>
    <property type="molecule type" value="Genomic_DNA"/>
</dbReference>
<dbReference type="InterPro" id="IPR018274">
    <property type="entry name" value="PEP_util_AS"/>
</dbReference>
<dbReference type="PROSITE" id="PS00742">
    <property type="entry name" value="PEP_ENZYMES_2"/>
    <property type="match status" value="1"/>
</dbReference>
<evidence type="ECO:0000259" key="24">
    <source>
        <dbReference type="Pfam" id="PF05524"/>
    </source>
</evidence>
<dbReference type="GO" id="GO:0046872">
    <property type="term" value="F:metal ion binding"/>
    <property type="evidence" value="ECO:0007669"/>
    <property type="project" value="UniProtKB-KW"/>
</dbReference>
<dbReference type="InterPro" id="IPR008731">
    <property type="entry name" value="PTS_EIN"/>
</dbReference>
<dbReference type="InterPro" id="IPR036618">
    <property type="entry name" value="PtsI_HPr-bd_sf"/>
</dbReference>
<evidence type="ECO:0000256" key="9">
    <source>
        <dbReference type="ARBA" id="ARBA00022490"/>
    </source>
</evidence>
<organism evidence="25">
    <name type="scientific">Candidatus Fermentithermobacillus carboniphilus</name>
    <dbReference type="NCBI Taxonomy" id="3085328"/>
    <lineage>
        <taxon>Bacteria</taxon>
        <taxon>Bacillati</taxon>
        <taxon>Bacillota</taxon>
        <taxon>Candidatus Fermentithermobacillia</taxon>
        <taxon>Candidatus Fermentithermobacillales</taxon>
        <taxon>Candidatus Fermentithermobacillaceae</taxon>
        <taxon>Candidatus Fermentithermobacillus</taxon>
    </lineage>
</organism>
<keyword evidence="13 17" id="KW-0479">Metal-binding</keyword>
<dbReference type="PANTHER" id="PTHR46244">
    <property type="entry name" value="PHOSPHOENOLPYRUVATE-PROTEIN PHOSPHOTRANSFERASE"/>
    <property type="match status" value="1"/>
</dbReference>
<comment type="function">
    <text evidence="3 17">General (non sugar-specific) component of the phosphoenolpyruvate-dependent sugar phosphotransferase system (sugar PTS). This major carbohydrate active-transport system catalyzes the phosphorylation of incoming sugar substrates concomitantly with their translocation across the cell membrane. Enzyme I transfers the phosphoryl group from phosphoenolpyruvate (PEP) to the phosphoryl carrier protein (HPr).</text>
</comment>
<keyword evidence="11 17" id="KW-0808">Transferase</keyword>
<dbReference type="Gene3D" id="1.10.274.10">
    <property type="entry name" value="PtsI, HPr-binding domain"/>
    <property type="match status" value="1"/>
</dbReference>
<feature type="coiled-coil region" evidence="21">
    <location>
        <begin position="401"/>
        <end position="428"/>
    </location>
</feature>
<feature type="binding site" evidence="20">
    <location>
        <position position="463"/>
    </location>
    <ligand>
        <name>Mg(2+)</name>
        <dbReference type="ChEBI" id="CHEBI:18420"/>
    </ligand>
</feature>
<dbReference type="Gene3D" id="3.50.30.10">
    <property type="entry name" value="Phosphohistidine domain"/>
    <property type="match status" value="1"/>
</dbReference>
<evidence type="ECO:0000256" key="4">
    <source>
        <dbReference type="ARBA" id="ARBA00004496"/>
    </source>
</evidence>
<evidence type="ECO:0000256" key="21">
    <source>
        <dbReference type="SAM" id="Coils"/>
    </source>
</evidence>
<feature type="domain" description="PEP-utilising enzyme C-terminal" evidence="23">
    <location>
        <begin position="260"/>
        <end position="549"/>
    </location>
</feature>
<dbReference type="GO" id="GO:0016301">
    <property type="term" value="F:kinase activity"/>
    <property type="evidence" value="ECO:0007669"/>
    <property type="project" value="UniProtKB-KW"/>
</dbReference>
<dbReference type="SUPFAM" id="SSF47831">
    <property type="entry name" value="Enzyme I of the PEP:sugar phosphotransferase system HPr-binding (sub)domain"/>
    <property type="match status" value="1"/>
</dbReference>
<feature type="binding site" evidence="19">
    <location>
        <position position="473"/>
    </location>
    <ligand>
        <name>phosphoenolpyruvate</name>
        <dbReference type="ChEBI" id="CHEBI:58702"/>
    </ligand>
</feature>
<dbReference type="InterPro" id="IPR000121">
    <property type="entry name" value="PEP_util_C"/>
</dbReference>
<dbReference type="EC" id="2.7.3.9" evidence="6 17"/>
<protein>
    <recommendedName>
        <fullName evidence="7 17">Phosphoenolpyruvate-protein phosphotransferase</fullName>
        <ecNumber evidence="6 17">2.7.3.9</ecNumber>
    </recommendedName>
    <alternativeName>
        <fullName evidence="16 17">Phosphotransferase system, enzyme I</fullName>
    </alternativeName>
</protein>
<keyword evidence="8 17" id="KW-0813">Transport</keyword>
<keyword evidence="12 17" id="KW-0598">Phosphotransferase system</keyword>
<sequence length="586" mass="64464">MPVNAKLTGIGAAPGVSVGKAVLVRTFDLDSVEALRKTISKEDSEREIKRYKDAVKVALDELESLEKDVKGRLGEDKAAIFTAQRLMLEDPTLEYTIETKISENLFTAERACLEACEEQAKMLESMDDPYFAARAVDMRDIGKRLVRCLLGIQDRGSLKSIPEGSVVVAYDLAPSDTACLEIDKVVGIVLDRGGRTSHTAILARSLGIPAVVGTQNATQLVSQGDILTLDGDKGEVGINPDEAVLSAFTARVQKFIDEKKRLSLLKDLPAMTKDGKRVELAANIGNVSDVPMVLNAGADGVGLFRTEFLFLDRTSVPTEEEQFEAYKEVLSKLSPRPIVVRTLDIGGDKEIPYLGLPKEENPFLGLRAIRLCLKERELFRTQLRALLRAASYGNLKIMFPMISNLNELREAKKEVLKVKEELESQGTKVPDFEVGIMVEIPSAAIDADILARECDFFSIGTNDLVQYTIAVDRGNPEVAYLSDPFHPAVLRLIARTIEEGHKHGIWVGMCGEMAGMPMAAPLLVGMGIDELSMAPGMVLKIKDLLRKLDYETCKGIWDKVREMSTREEIKGYLQSVLEELGFAEAS</sequence>
<dbReference type="NCBIfam" id="TIGR01417">
    <property type="entry name" value="PTS_I_fam"/>
    <property type="match status" value="1"/>
</dbReference>
<evidence type="ECO:0000256" key="19">
    <source>
        <dbReference type="PIRSR" id="PIRSR000732-2"/>
    </source>
</evidence>
<keyword evidence="21" id="KW-0175">Coiled coil</keyword>
<feature type="active site" description="Tele-phosphohistidine intermediate" evidence="18">
    <location>
        <position position="198"/>
    </location>
</feature>
<evidence type="ECO:0000256" key="12">
    <source>
        <dbReference type="ARBA" id="ARBA00022683"/>
    </source>
</evidence>
<evidence type="ECO:0000256" key="2">
    <source>
        <dbReference type="ARBA" id="ARBA00001946"/>
    </source>
</evidence>
<dbReference type="InterPro" id="IPR050499">
    <property type="entry name" value="PEP-utilizing_PTS_enzyme"/>
</dbReference>
<feature type="binding site" evidence="19">
    <location>
        <position position="305"/>
    </location>
    <ligand>
        <name>phosphoenolpyruvate</name>
        <dbReference type="ChEBI" id="CHEBI:58702"/>
    </ligand>
</feature>
<feature type="binding site" evidence="20">
    <location>
        <position position="439"/>
    </location>
    <ligand>
        <name>Mg(2+)</name>
        <dbReference type="ChEBI" id="CHEBI:18420"/>
    </ligand>
</feature>
<dbReference type="Pfam" id="PF05524">
    <property type="entry name" value="PEP-utilisers_N"/>
    <property type="match status" value="1"/>
</dbReference>
<dbReference type="InterPro" id="IPR023151">
    <property type="entry name" value="PEP_util_CS"/>
</dbReference>
<comment type="similarity">
    <text evidence="5 17">Belongs to the PEP-utilizing enzyme family.</text>
</comment>
<dbReference type="GO" id="GO:0009401">
    <property type="term" value="P:phosphoenolpyruvate-dependent sugar phosphotransferase system"/>
    <property type="evidence" value="ECO:0007669"/>
    <property type="project" value="UniProtKB-KW"/>
</dbReference>
<evidence type="ECO:0000256" key="20">
    <source>
        <dbReference type="PIRSR" id="PIRSR000732-3"/>
    </source>
</evidence>
<evidence type="ECO:0000256" key="3">
    <source>
        <dbReference type="ARBA" id="ARBA00002728"/>
    </source>
</evidence>
<dbReference type="InterPro" id="IPR036637">
    <property type="entry name" value="Phosphohistidine_dom_sf"/>
</dbReference>
<dbReference type="InterPro" id="IPR040442">
    <property type="entry name" value="Pyrv_kinase-like_dom_sf"/>
</dbReference>
<keyword evidence="15 17" id="KW-0460">Magnesium</keyword>
<dbReference type="PANTHER" id="PTHR46244:SF3">
    <property type="entry name" value="PHOSPHOENOLPYRUVATE-PROTEIN PHOSPHOTRANSFERASE"/>
    <property type="match status" value="1"/>
</dbReference>
<evidence type="ECO:0000256" key="7">
    <source>
        <dbReference type="ARBA" id="ARBA00016544"/>
    </source>
</evidence>
<dbReference type="Pfam" id="PF00391">
    <property type="entry name" value="PEP-utilizers"/>
    <property type="match status" value="1"/>
</dbReference>
<dbReference type="PRINTS" id="PR01736">
    <property type="entry name" value="PHPHTRNFRASE"/>
</dbReference>
<evidence type="ECO:0000256" key="14">
    <source>
        <dbReference type="ARBA" id="ARBA00022777"/>
    </source>
</evidence>
<feature type="active site" description="Proton donor" evidence="18">
    <location>
        <position position="510"/>
    </location>
</feature>
<evidence type="ECO:0000256" key="10">
    <source>
        <dbReference type="ARBA" id="ARBA00022597"/>
    </source>
</evidence>
<dbReference type="Gene3D" id="3.20.20.60">
    <property type="entry name" value="Phosphoenolpyruvate-binding domains"/>
    <property type="match status" value="1"/>
</dbReference>
<dbReference type="PIRSF" id="PIRSF000732">
    <property type="entry name" value="PTS_enzyme_I"/>
    <property type="match status" value="1"/>
</dbReference>
<evidence type="ECO:0000256" key="13">
    <source>
        <dbReference type="ARBA" id="ARBA00022723"/>
    </source>
</evidence>
<name>A0AAT9LAT5_9FIRM</name>
<dbReference type="KEGG" id="fcz:IMF26_09070"/>
<dbReference type="GO" id="GO:0005737">
    <property type="term" value="C:cytoplasm"/>
    <property type="evidence" value="ECO:0007669"/>
    <property type="project" value="UniProtKB-SubCell"/>
</dbReference>